<keyword evidence="3 8" id="KW-0812">Transmembrane</keyword>
<dbReference type="InterPro" id="IPR032675">
    <property type="entry name" value="LRR_dom_sf"/>
</dbReference>
<evidence type="ECO:0000256" key="5">
    <source>
        <dbReference type="ARBA" id="ARBA00022989"/>
    </source>
</evidence>
<evidence type="ECO:0000313" key="11">
    <source>
        <dbReference type="EMBL" id="KAG2631441.1"/>
    </source>
</evidence>
<dbReference type="Pfam" id="PF00560">
    <property type="entry name" value="LRR_1"/>
    <property type="match status" value="1"/>
</dbReference>
<dbReference type="SUPFAM" id="SSF56112">
    <property type="entry name" value="Protein kinase-like (PK-like)"/>
    <property type="match status" value="1"/>
</dbReference>
<evidence type="ECO:0000259" key="10">
    <source>
        <dbReference type="PROSITE" id="PS50011"/>
    </source>
</evidence>
<feature type="chain" id="PRO_5035877891" description="Protein kinase domain-containing protein" evidence="9">
    <location>
        <begin position="20"/>
        <end position="751"/>
    </location>
</feature>
<evidence type="ECO:0000256" key="4">
    <source>
        <dbReference type="ARBA" id="ARBA00022737"/>
    </source>
</evidence>
<keyword evidence="2" id="KW-0433">Leucine-rich repeat</keyword>
<protein>
    <recommendedName>
        <fullName evidence="10">Protein kinase domain-containing protein</fullName>
    </recommendedName>
</protein>
<keyword evidence="12" id="KW-1185">Reference proteome</keyword>
<dbReference type="PANTHER" id="PTHR48007:SF81">
    <property type="entry name" value="PROTEIN KINASE DOMAIN-CONTAINING PROTEIN"/>
    <property type="match status" value="1"/>
</dbReference>
<dbReference type="PROSITE" id="PS50011">
    <property type="entry name" value="PROTEIN_KINASE_DOM"/>
    <property type="match status" value="1"/>
</dbReference>
<dbReference type="Proteomes" id="UP000823388">
    <property type="component" value="Chromosome 2N"/>
</dbReference>
<dbReference type="Pfam" id="PF00069">
    <property type="entry name" value="Pkinase"/>
    <property type="match status" value="1"/>
</dbReference>
<dbReference type="Gene3D" id="1.10.510.10">
    <property type="entry name" value="Transferase(Phosphotransferase) domain 1"/>
    <property type="match status" value="1"/>
</dbReference>
<keyword evidence="5 8" id="KW-1133">Transmembrane helix</keyword>
<feature type="compositionally biased region" description="Low complexity" evidence="7">
    <location>
        <begin position="672"/>
        <end position="691"/>
    </location>
</feature>
<dbReference type="GO" id="GO:0004672">
    <property type="term" value="F:protein kinase activity"/>
    <property type="evidence" value="ECO:0007669"/>
    <property type="project" value="InterPro"/>
</dbReference>
<accession>A0A8T0V402</accession>
<feature type="region of interest" description="Disordered" evidence="7">
    <location>
        <begin position="341"/>
        <end position="386"/>
    </location>
</feature>
<feature type="compositionally biased region" description="Low complexity" evidence="7">
    <location>
        <begin position="364"/>
        <end position="380"/>
    </location>
</feature>
<dbReference type="FunFam" id="3.30.200.20:FF:000433">
    <property type="entry name" value="Predicted protein"/>
    <property type="match status" value="1"/>
</dbReference>
<keyword evidence="4" id="KW-0677">Repeat</keyword>
<feature type="transmembrane region" description="Helical" evidence="8">
    <location>
        <begin position="309"/>
        <end position="333"/>
    </location>
</feature>
<dbReference type="SUPFAM" id="SSF52058">
    <property type="entry name" value="L domain-like"/>
    <property type="match status" value="1"/>
</dbReference>
<reference evidence="11" key="1">
    <citation type="submission" date="2020-05" db="EMBL/GenBank/DDBJ databases">
        <title>WGS assembly of Panicum virgatum.</title>
        <authorList>
            <person name="Lovell J.T."/>
            <person name="Jenkins J."/>
            <person name="Shu S."/>
            <person name="Juenger T.E."/>
            <person name="Schmutz J."/>
        </authorList>
    </citation>
    <scope>NUCLEOTIDE SEQUENCE</scope>
    <source>
        <strain evidence="11">AP13</strain>
    </source>
</reference>
<dbReference type="GO" id="GO:0016020">
    <property type="term" value="C:membrane"/>
    <property type="evidence" value="ECO:0007669"/>
    <property type="project" value="UniProtKB-SubCell"/>
</dbReference>
<evidence type="ECO:0000256" key="6">
    <source>
        <dbReference type="ARBA" id="ARBA00023136"/>
    </source>
</evidence>
<dbReference type="InterPro" id="IPR046959">
    <property type="entry name" value="PRK1-6/SRF4-like"/>
</dbReference>
<gene>
    <name evidence="11" type="ORF">PVAP13_2NG036086</name>
</gene>
<comment type="subcellular location">
    <subcellularLocation>
        <location evidence="1">Membrane</location>
    </subcellularLocation>
</comment>
<evidence type="ECO:0000256" key="2">
    <source>
        <dbReference type="ARBA" id="ARBA00022614"/>
    </source>
</evidence>
<dbReference type="AlphaFoldDB" id="A0A8T0V402"/>
<dbReference type="InterPro" id="IPR001611">
    <property type="entry name" value="Leu-rich_rpt"/>
</dbReference>
<proteinExistence type="predicted"/>
<evidence type="ECO:0000256" key="9">
    <source>
        <dbReference type="SAM" id="SignalP"/>
    </source>
</evidence>
<evidence type="ECO:0000256" key="7">
    <source>
        <dbReference type="SAM" id="MobiDB-lite"/>
    </source>
</evidence>
<feature type="signal peptide" evidence="9">
    <location>
        <begin position="1"/>
        <end position="19"/>
    </location>
</feature>
<feature type="region of interest" description="Disordered" evidence="7">
    <location>
        <begin position="275"/>
        <end position="303"/>
    </location>
</feature>
<evidence type="ECO:0000256" key="3">
    <source>
        <dbReference type="ARBA" id="ARBA00022692"/>
    </source>
</evidence>
<evidence type="ECO:0000256" key="8">
    <source>
        <dbReference type="SAM" id="Phobius"/>
    </source>
</evidence>
<evidence type="ECO:0000313" key="12">
    <source>
        <dbReference type="Proteomes" id="UP000823388"/>
    </source>
</evidence>
<sequence length="751" mass="79015">MLRWLLLVLAVAAAAAAEAQPLASRADLAGLRSLRASLGLRARDWPLRSDPCAAWAGVASRAGRVAAVTVAGLRRTRRAALAPRLALDGLRNLTALQRFNASGFALPGQIPAWFASALPPPLAVLDLTSAAVNGTLPARLGASGNLTTLLLSGNALSGPVPAPLLSVGGLRVLDLSGNNFTGGLPNVSAAAAAGGAAADSLFNISGNYLYGVAGDAIAALTTRFQVVDVSTNYLDGALNGSDGTVLATTNCFYGVPGQRSRVDCEEFYRKQGARLVDAPAPPPSPLPLPLPQPSPPPEEKKKQGISKNVLIGVLVAAGTLMVVFFVALLFCLVKRRSRGISGSTGVEPNEEGIGTRSARRRDSSVNPVASSPSAVSPRANGGPKDEPAIAGEFSYEELVHAAGGFSDDKLIKHGHSGDIYHGVLENGSHVIVKKVRSNGVNKHASELDFYMRYSHDRIVPLLGYLSKDDEQFLAYKYMPKGDLTNALHKNPIATGVAEAMCFLHDECSPPLVHRDIQASSVLLDDKYEVRLGSMSDICVQQSGGSQNVFSRILRSSKSLDKHTSGPPATCSYDVLCFGKVLLELVTGNFGISGSNDAASEEWLASTLSKINGGDKASIIDPLLVVDEDHQEEVWAVAIIAKTCLSAKPSRRPSARHVLRALESPLRVVRQGSSRSNSARLLSSSSRSSSQSVFQGNHHHRAHSLDRRHSARSHGSAGGGEGSFSFSFKRAATATEVAPELAAALDEDAVVV</sequence>
<dbReference type="InterPro" id="IPR011009">
    <property type="entry name" value="Kinase-like_dom_sf"/>
</dbReference>
<keyword evidence="9" id="KW-0732">Signal</keyword>
<dbReference type="EMBL" id="CM029040">
    <property type="protein sequence ID" value="KAG2631441.1"/>
    <property type="molecule type" value="Genomic_DNA"/>
</dbReference>
<dbReference type="Gene3D" id="3.80.10.10">
    <property type="entry name" value="Ribonuclease Inhibitor"/>
    <property type="match status" value="1"/>
</dbReference>
<dbReference type="Gene3D" id="3.30.200.20">
    <property type="entry name" value="Phosphorylase Kinase, domain 1"/>
    <property type="match status" value="1"/>
</dbReference>
<evidence type="ECO:0000256" key="1">
    <source>
        <dbReference type="ARBA" id="ARBA00004370"/>
    </source>
</evidence>
<dbReference type="PANTHER" id="PTHR48007">
    <property type="entry name" value="LEUCINE-RICH REPEAT RECEPTOR-LIKE PROTEIN KINASE PXC1"/>
    <property type="match status" value="1"/>
</dbReference>
<keyword evidence="6 8" id="KW-0472">Membrane</keyword>
<feature type="compositionally biased region" description="Pro residues" evidence="7">
    <location>
        <begin position="279"/>
        <end position="296"/>
    </location>
</feature>
<comment type="caution">
    <text evidence="11">The sequence shown here is derived from an EMBL/GenBank/DDBJ whole genome shotgun (WGS) entry which is preliminary data.</text>
</comment>
<dbReference type="FunFam" id="1.10.510.10:FF:000448">
    <property type="entry name" value="Putative LRR receptor-like serine/threonine-protein kinase"/>
    <property type="match status" value="1"/>
</dbReference>
<feature type="region of interest" description="Disordered" evidence="7">
    <location>
        <begin position="669"/>
        <end position="718"/>
    </location>
</feature>
<feature type="domain" description="Protein kinase" evidence="10">
    <location>
        <begin position="405"/>
        <end position="666"/>
    </location>
</feature>
<dbReference type="InterPro" id="IPR000719">
    <property type="entry name" value="Prot_kinase_dom"/>
</dbReference>
<organism evidence="11 12">
    <name type="scientific">Panicum virgatum</name>
    <name type="common">Blackwell switchgrass</name>
    <dbReference type="NCBI Taxonomy" id="38727"/>
    <lineage>
        <taxon>Eukaryota</taxon>
        <taxon>Viridiplantae</taxon>
        <taxon>Streptophyta</taxon>
        <taxon>Embryophyta</taxon>
        <taxon>Tracheophyta</taxon>
        <taxon>Spermatophyta</taxon>
        <taxon>Magnoliopsida</taxon>
        <taxon>Liliopsida</taxon>
        <taxon>Poales</taxon>
        <taxon>Poaceae</taxon>
        <taxon>PACMAD clade</taxon>
        <taxon>Panicoideae</taxon>
        <taxon>Panicodae</taxon>
        <taxon>Paniceae</taxon>
        <taxon>Panicinae</taxon>
        <taxon>Panicum</taxon>
        <taxon>Panicum sect. Hiantes</taxon>
    </lineage>
</organism>
<dbReference type="GO" id="GO:0005524">
    <property type="term" value="F:ATP binding"/>
    <property type="evidence" value="ECO:0007669"/>
    <property type="project" value="InterPro"/>
</dbReference>
<name>A0A8T0V402_PANVG</name>